<keyword evidence="2" id="KW-1003">Cell membrane</keyword>
<proteinExistence type="predicted"/>
<evidence type="ECO:0000313" key="7">
    <source>
        <dbReference type="EMBL" id="RRJ83041.1"/>
    </source>
</evidence>
<dbReference type="PANTHER" id="PTHR33931:SF2">
    <property type="entry name" value="HOLIN-LIKE PROTEIN CIDA"/>
    <property type="match status" value="1"/>
</dbReference>
<feature type="transmembrane region" description="Helical" evidence="6">
    <location>
        <begin position="56"/>
        <end position="79"/>
    </location>
</feature>
<evidence type="ECO:0000256" key="3">
    <source>
        <dbReference type="ARBA" id="ARBA00022692"/>
    </source>
</evidence>
<dbReference type="AlphaFoldDB" id="A0A3P3VJY4"/>
<reference evidence="7 8" key="1">
    <citation type="submission" date="2018-08" db="EMBL/GenBank/DDBJ databases">
        <authorList>
            <person name="Khan S.A."/>
        </authorList>
    </citation>
    <scope>NUCLEOTIDE SEQUENCE [LARGE SCALE GENOMIC DNA]</scope>
    <source>
        <strain evidence="7 8">GTF-13</strain>
    </source>
</reference>
<protein>
    <submittedName>
        <fullName evidence="7">CidA/LrgA family protein</fullName>
    </submittedName>
</protein>
<dbReference type="GO" id="GO:0005886">
    <property type="term" value="C:plasma membrane"/>
    <property type="evidence" value="ECO:0007669"/>
    <property type="project" value="UniProtKB-SubCell"/>
</dbReference>
<evidence type="ECO:0000256" key="6">
    <source>
        <dbReference type="SAM" id="Phobius"/>
    </source>
</evidence>
<sequence length="122" mass="12981">MAFLNGITLLLLCQLAGEVSVRLLALPVPGPVVGMCLLLLWLLARGEVLPSVDTAAGALLAHLSLLFVPAGVGLMAHFTRLGSEWMPLLVALVASTLIGMVTTALVMQWLMKGRVRRGDEHD</sequence>
<evidence type="ECO:0000256" key="5">
    <source>
        <dbReference type="ARBA" id="ARBA00023136"/>
    </source>
</evidence>
<keyword evidence="5 6" id="KW-0472">Membrane</keyword>
<reference evidence="7 8" key="2">
    <citation type="submission" date="2018-12" db="EMBL/GenBank/DDBJ databases">
        <title>Simiduia agarivorans gen. nov., sp. nov., a marine, agarolytic bacterium isolated from shallow coastal water from Keelung, Taiwan.</title>
        <authorList>
            <person name="Shieh W.Y."/>
        </authorList>
    </citation>
    <scope>NUCLEOTIDE SEQUENCE [LARGE SCALE GENOMIC DNA]</scope>
    <source>
        <strain evidence="7 8">GTF-13</strain>
    </source>
</reference>
<dbReference type="Pfam" id="PF03788">
    <property type="entry name" value="LrgA"/>
    <property type="match status" value="1"/>
</dbReference>
<keyword evidence="4 6" id="KW-1133">Transmembrane helix</keyword>
<comment type="caution">
    <text evidence="7">The sequence shown here is derived from an EMBL/GenBank/DDBJ whole genome shotgun (WGS) entry which is preliminary data.</text>
</comment>
<name>A0A3P3VJY4_9GAMM</name>
<evidence type="ECO:0000256" key="1">
    <source>
        <dbReference type="ARBA" id="ARBA00004651"/>
    </source>
</evidence>
<evidence type="ECO:0000256" key="4">
    <source>
        <dbReference type="ARBA" id="ARBA00022989"/>
    </source>
</evidence>
<organism evidence="7 8">
    <name type="scientific">Aestuariirhabdus litorea</name>
    <dbReference type="NCBI Taxonomy" id="2528527"/>
    <lineage>
        <taxon>Bacteria</taxon>
        <taxon>Pseudomonadati</taxon>
        <taxon>Pseudomonadota</taxon>
        <taxon>Gammaproteobacteria</taxon>
        <taxon>Oceanospirillales</taxon>
        <taxon>Aestuariirhabdaceae</taxon>
        <taxon>Aestuariirhabdus</taxon>
    </lineage>
</organism>
<dbReference type="Proteomes" id="UP000280792">
    <property type="component" value="Unassembled WGS sequence"/>
</dbReference>
<evidence type="ECO:0000313" key="8">
    <source>
        <dbReference type="Proteomes" id="UP000280792"/>
    </source>
</evidence>
<dbReference type="PANTHER" id="PTHR33931">
    <property type="entry name" value="HOLIN-LIKE PROTEIN CIDA-RELATED"/>
    <property type="match status" value="1"/>
</dbReference>
<comment type="subcellular location">
    <subcellularLocation>
        <location evidence="1">Cell membrane</location>
        <topology evidence="1">Multi-pass membrane protein</topology>
    </subcellularLocation>
</comment>
<accession>A0A3P3VJY4</accession>
<feature type="transmembrane region" description="Helical" evidence="6">
    <location>
        <begin position="85"/>
        <end position="107"/>
    </location>
</feature>
<keyword evidence="3 6" id="KW-0812">Transmembrane</keyword>
<keyword evidence="8" id="KW-1185">Reference proteome</keyword>
<gene>
    <name evidence="7" type="ORF">D0544_14460</name>
</gene>
<evidence type="ECO:0000256" key="2">
    <source>
        <dbReference type="ARBA" id="ARBA00022475"/>
    </source>
</evidence>
<dbReference type="EMBL" id="QWEZ01000002">
    <property type="protein sequence ID" value="RRJ83041.1"/>
    <property type="molecule type" value="Genomic_DNA"/>
</dbReference>
<dbReference type="InterPro" id="IPR005538">
    <property type="entry name" value="LrgA/CidA"/>
</dbReference>
<feature type="transmembrane region" description="Helical" evidence="6">
    <location>
        <begin position="26"/>
        <end position="44"/>
    </location>
</feature>